<name>A0ACB7P7G2_9PEZI</name>
<evidence type="ECO:0000313" key="1">
    <source>
        <dbReference type="EMBL" id="KAH6631403.1"/>
    </source>
</evidence>
<proteinExistence type="predicted"/>
<sequence>MAGTKRKAPDDAAEMDGRAGADCGLGLPADRPQRDRPNPGQPGRLEAGVAADDYFRHLYASEPDFRRLARRDAHFAAALQDNGQLDFSDPKATMQLTRTLLGLDFGLKLDLPEDRLCPPVPNRHNYILWLKDLMDTTSYEQPGRKLCGLDVGTGASCIYPLLGTAQRPWHFVATDIDMKNLSFARKNIQLNGLEDLVRLLERKPDDSLIPLDEAGIQSIDFVMMNPPFYTSEDDMVSSAKKKARPPMSACTGAPVEMVCDGGEVAHVGRLLRESLALRSRIQWYTSMFGKLTSLDALVEQLREHGIDNYAVTEFVQGNKTRRWALGWSFGQMRPAEHVARGMKASYWKKILPSSVTTDLLVLPADEPVDPVIAKIQKIMGDLELMSWEWEQGAAKGLGRTAENVWSRAWRRKRLQERERGQGDTCTLPSTRPKECRLGFEVGVVVGKTETCISLHWREGSDPLIFESLKGYLQGKLKATDQVNTASN</sequence>
<dbReference type="Proteomes" id="UP000724584">
    <property type="component" value="Unassembled WGS sequence"/>
</dbReference>
<keyword evidence="2" id="KW-1185">Reference proteome</keyword>
<gene>
    <name evidence="1" type="ORF">F5144DRAFT_216551</name>
</gene>
<organism evidence="1 2">
    <name type="scientific">Chaetomium tenue</name>
    <dbReference type="NCBI Taxonomy" id="1854479"/>
    <lineage>
        <taxon>Eukaryota</taxon>
        <taxon>Fungi</taxon>
        <taxon>Dikarya</taxon>
        <taxon>Ascomycota</taxon>
        <taxon>Pezizomycotina</taxon>
        <taxon>Sordariomycetes</taxon>
        <taxon>Sordariomycetidae</taxon>
        <taxon>Sordariales</taxon>
        <taxon>Chaetomiaceae</taxon>
        <taxon>Chaetomium</taxon>
    </lineage>
</organism>
<comment type="caution">
    <text evidence="1">The sequence shown here is derived from an EMBL/GenBank/DDBJ whole genome shotgun (WGS) entry which is preliminary data.</text>
</comment>
<protein>
    <submittedName>
        <fullName evidence="1">Uncharacterized protein</fullName>
    </submittedName>
</protein>
<reference evidence="1 2" key="1">
    <citation type="journal article" date="2021" name="Nat. Commun.">
        <title>Genetic determinants of endophytism in the Arabidopsis root mycobiome.</title>
        <authorList>
            <person name="Mesny F."/>
            <person name="Miyauchi S."/>
            <person name="Thiergart T."/>
            <person name="Pickel B."/>
            <person name="Atanasova L."/>
            <person name="Karlsson M."/>
            <person name="Huettel B."/>
            <person name="Barry K.W."/>
            <person name="Haridas S."/>
            <person name="Chen C."/>
            <person name="Bauer D."/>
            <person name="Andreopoulos W."/>
            <person name="Pangilinan J."/>
            <person name="LaButti K."/>
            <person name="Riley R."/>
            <person name="Lipzen A."/>
            <person name="Clum A."/>
            <person name="Drula E."/>
            <person name="Henrissat B."/>
            <person name="Kohler A."/>
            <person name="Grigoriev I.V."/>
            <person name="Martin F.M."/>
            <person name="Hacquard S."/>
        </authorList>
    </citation>
    <scope>NUCLEOTIDE SEQUENCE [LARGE SCALE GENOMIC DNA]</scope>
    <source>
        <strain evidence="1 2">MPI-SDFR-AT-0079</strain>
    </source>
</reference>
<evidence type="ECO:0000313" key="2">
    <source>
        <dbReference type="Proteomes" id="UP000724584"/>
    </source>
</evidence>
<dbReference type="EMBL" id="JAGIZQ010000004">
    <property type="protein sequence ID" value="KAH6631403.1"/>
    <property type="molecule type" value="Genomic_DNA"/>
</dbReference>
<accession>A0ACB7P7G2</accession>